<dbReference type="EMBL" id="SWLB01000004">
    <property type="protein sequence ID" value="KAF3339390.1"/>
    <property type="molecule type" value="Genomic_DNA"/>
</dbReference>
<feature type="compositionally biased region" description="Basic and acidic residues" evidence="3">
    <location>
        <begin position="68"/>
        <end position="82"/>
    </location>
</feature>
<feature type="region of interest" description="Disordered" evidence="3">
    <location>
        <begin position="129"/>
        <end position="154"/>
    </location>
</feature>
<dbReference type="InterPro" id="IPR011011">
    <property type="entry name" value="Znf_FYVE_PHD"/>
</dbReference>
<evidence type="ECO:0000313" key="5">
    <source>
        <dbReference type="EMBL" id="KAF3339390.1"/>
    </source>
</evidence>
<evidence type="ECO:0000256" key="3">
    <source>
        <dbReference type="SAM" id="MobiDB-lite"/>
    </source>
</evidence>
<evidence type="ECO:0000256" key="1">
    <source>
        <dbReference type="ARBA" id="ARBA00022771"/>
    </source>
</evidence>
<dbReference type="AlphaFoldDB" id="A0A833VRY6"/>
<accession>A0A833VRY6</accession>
<dbReference type="GO" id="GO:0008270">
    <property type="term" value="F:zinc ion binding"/>
    <property type="evidence" value="ECO:0007669"/>
    <property type="project" value="UniProtKB-KW"/>
</dbReference>
<keyword evidence="2" id="KW-0862">Zinc</keyword>
<gene>
    <name evidence="5" type="ORF">FCM35_KLT16861</name>
</gene>
<protein>
    <recommendedName>
        <fullName evidence="4">PHD-type zinc finger plants domain-containing protein</fullName>
    </recommendedName>
</protein>
<feature type="domain" description="PHD-type zinc finger plants" evidence="4">
    <location>
        <begin position="20"/>
        <end position="62"/>
    </location>
</feature>
<dbReference type="Pfam" id="PF25054">
    <property type="entry name" value="PHD_pln"/>
    <property type="match status" value="1"/>
</dbReference>
<keyword evidence="6" id="KW-1185">Reference proteome</keyword>
<dbReference type="Proteomes" id="UP000623129">
    <property type="component" value="Unassembled WGS sequence"/>
</dbReference>
<dbReference type="PANTHER" id="PTHR33779">
    <property type="entry name" value="EXPRESSED PROTEIN"/>
    <property type="match status" value="1"/>
</dbReference>
<evidence type="ECO:0000313" key="6">
    <source>
        <dbReference type="Proteomes" id="UP000623129"/>
    </source>
</evidence>
<evidence type="ECO:0000256" key="2">
    <source>
        <dbReference type="ARBA" id="ARBA00022833"/>
    </source>
</evidence>
<name>A0A833VRY6_9POAL</name>
<dbReference type="InterPro" id="IPR056874">
    <property type="entry name" value="PHD_dom_pln"/>
</dbReference>
<keyword evidence="1" id="KW-0863">Zinc-finger</keyword>
<sequence>MGKGRASSSSPSSKSSIVCCMCGDQGLSQELFRCKICIFRSQHKYCSDLYPTTKRYRACNWCMREEGEKTVSPDTSGDREISRGNSNKSNGDGSGVTPIGRSCLLRLNKPIKKKLADSKKPLRILIRHPAGSKNMSPGSENVSPGSAMKGKQRFKARVRRYKLLEEV</sequence>
<dbReference type="OrthoDB" id="1935489at2759"/>
<proteinExistence type="predicted"/>
<reference evidence="5" key="1">
    <citation type="submission" date="2020-01" db="EMBL/GenBank/DDBJ databases">
        <title>Genome sequence of Kobresia littledalei, the first chromosome-level genome in the family Cyperaceae.</title>
        <authorList>
            <person name="Qu G."/>
        </authorList>
    </citation>
    <scope>NUCLEOTIDE SEQUENCE</scope>
    <source>
        <strain evidence="5">C.B.Clarke</strain>
        <tissue evidence="5">Leaf</tissue>
    </source>
</reference>
<dbReference type="SUPFAM" id="SSF57903">
    <property type="entry name" value="FYVE/PHD zinc finger"/>
    <property type="match status" value="1"/>
</dbReference>
<keyword evidence="1" id="KW-0479">Metal-binding</keyword>
<organism evidence="5 6">
    <name type="scientific">Carex littledalei</name>
    <dbReference type="NCBI Taxonomy" id="544730"/>
    <lineage>
        <taxon>Eukaryota</taxon>
        <taxon>Viridiplantae</taxon>
        <taxon>Streptophyta</taxon>
        <taxon>Embryophyta</taxon>
        <taxon>Tracheophyta</taxon>
        <taxon>Spermatophyta</taxon>
        <taxon>Magnoliopsida</taxon>
        <taxon>Liliopsida</taxon>
        <taxon>Poales</taxon>
        <taxon>Cyperaceae</taxon>
        <taxon>Cyperoideae</taxon>
        <taxon>Cariceae</taxon>
        <taxon>Carex</taxon>
        <taxon>Carex subgen. Euthyceras</taxon>
    </lineage>
</organism>
<feature type="compositionally biased region" description="Polar residues" evidence="3">
    <location>
        <begin position="133"/>
        <end position="144"/>
    </location>
</feature>
<comment type="caution">
    <text evidence="5">The sequence shown here is derived from an EMBL/GenBank/DDBJ whole genome shotgun (WGS) entry which is preliminary data.</text>
</comment>
<feature type="region of interest" description="Disordered" evidence="3">
    <location>
        <begin position="68"/>
        <end position="97"/>
    </location>
</feature>
<dbReference type="PANTHER" id="PTHR33779:SF1">
    <property type="entry name" value="EXPRESSED PROTEIN"/>
    <property type="match status" value="1"/>
</dbReference>
<evidence type="ECO:0000259" key="4">
    <source>
        <dbReference type="Pfam" id="PF25054"/>
    </source>
</evidence>